<feature type="region of interest" description="Disordered" evidence="1">
    <location>
        <begin position="583"/>
        <end position="689"/>
    </location>
</feature>
<feature type="compositionally biased region" description="Polar residues" evidence="1">
    <location>
        <begin position="330"/>
        <end position="358"/>
    </location>
</feature>
<feature type="compositionally biased region" description="Polar residues" evidence="1">
    <location>
        <begin position="506"/>
        <end position="523"/>
    </location>
</feature>
<feature type="compositionally biased region" description="Polar residues" evidence="1">
    <location>
        <begin position="814"/>
        <end position="828"/>
    </location>
</feature>
<evidence type="ECO:0000256" key="1">
    <source>
        <dbReference type="SAM" id="MobiDB-lite"/>
    </source>
</evidence>
<feature type="compositionally biased region" description="Low complexity" evidence="1">
    <location>
        <begin position="465"/>
        <end position="475"/>
    </location>
</feature>
<evidence type="ECO:0000313" key="2">
    <source>
        <dbReference type="EMBL" id="KAK6645532.1"/>
    </source>
</evidence>
<proteinExistence type="predicted"/>
<feature type="compositionally biased region" description="Polar residues" evidence="1">
    <location>
        <begin position="791"/>
        <end position="806"/>
    </location>
</feature>
<feature type="region of interest" description="Disordered" evidence="1">
    <location>
        <begin position="791"/>
        <end position="877"/>
    </location>
</feature>
<accession>A0AAN8SIK8</accession>
<name>A0AAN8SIK8_POLSC</name>
<dbReference type="EMBL" id="JAWJWE010000001">
    <property type="protein sequence ID" value="KAK6645532.1"/>
    <property type="molecule type" value="Genomic_DNA"/>
</dbReference>
<reference evidence="2 3" key="1">
    <citation type="submission" date="2023-10" db="EMBL/GenBank/DDBJ databases">
        <title>Genomes of two closely related lineages of the louse Polyplax serrata with different host specificities.</title>
        <authorList>
            <person name="Martinu J."/>
            <person name="Tarabai H."/>
            <person name="Stefka J."/>
            <person name="Hypsa V."/>
        </authorList>
    </citation>
    <scope>NUCLEOTIDE SEQUENCE [LARGE SCALE GENOMIC DNA]</scope>
    <source>
        <strain evidence="2">HR10_N</strain>
    </source>
</reference>
<feature type="compositionally biased region" description="Polar residues" evidence="1">
    <location>
        <begin position="628"/>
        <end position="642"/>
    </location>
</feature>
<sequence length="1103" mass="114951">MSFKILNLKMNLETFGGVRRKNLLFSNPKRGIYILQVVPGAIIRHPRDIEPVTEESHAVVSGTERHARHLSPLSSVHTEYEAKYQQKGNNGNESFSTVSGKQEIVHDNCSDNWNEFAEKCATLIKDLVASLANAISSNPGDTTNLQLQIKNSFRHFDSTHNCKCFKDAASNFTKIGLELPLIMNRTSNGAYGRGASQGVVPHNSHIASSGNSASGYITEGTTPVIGAPQTLVETNSPETQHLGATHIGSTPNSHSSADSVLAHGSQAPAEGSHTDEPCDDDSSQSGHIPTHSGLSSDSLLVPISSHSSSGIPTESLDGASNYPDTHHNLQGESSTLGNYPQTNPTNAQPTIVEGSNQDADCDESSGGSGTSGGGLLQSTMPHNSYAPSSVNSDSSHLTDGATPVVGVQHTSGSPQTNDLAGHVLSGYHPADSDMVAGLQHPTEGSLTDEPCDSDSDSSPVTVHMPDSPSTSTSDSFLAPAPSHVGMPADSNNGGSFHPIVDHSDHLGTSGQSLPTGVQPISNEGSEKESECDESPDGSVNSEGGTFQGTMPHNSYVASPVKSDSRHITEDITPVIGGHQFLTSAETNSPEGQTNYISSGYQPTDSGSSVGVLKPVADATTTEQEDCSSEQNSEGHATTQSVPHSGGVVQFPTPIEAESHTSEGSGEMSGQLGNGHPVSQGGLSPTDNAEYSMALPVGHSLDAVSPQTVPSGSQNEEDCSDSHSEGSSPVGGQQVLVAPQSSGDEAPGATGVTGATGHVPITSVGQSSGQSPISGAASTDAVTPVAHVMVQPTGTQNSDSHLSSGSGEMNYPAQGVSTGFTGEGQTPNDYATEGLVPVSSGQSGSVTSGSSDDAPCSEDKDDGSHNGGLSSPTGHQIGDQAGFVLAPQQGIHADNQLGSNPVHAATSVPHSAASTSEVGNNPSQMWVNHPQQGAAQTDGAGSLPNWPYAHQEQSHTTPAQPTTFQTTSIRPTPSQYGNHPTVSQVTPAHHETPILLHQPGETMEVMPTVPTVIDKHSGKNHHRHFDDDEDDYFDEEDDECCSCETCKEDELPNPREFRIMACRDLEEAKRELKLIFDKIKKRLKCGRKGTKTIATGSTPFTTGH</sequence>
<protein>
    <submittedName>
        <fullName evidence="2">Uncharacterized protein</fullName>
    </submittedName>
</protein>
<dbReference type="AlphaFoldDB" id="A0AAN8SIK8"/>
<feature type="compositionally biased region" description="Polar residues" evidence="1">
    <location>
        <begin position="907"/>
        <end position="934"/>
    </location>
</feature>
<evidence type="ECO:0000313" key="3">
    <source>
        <dbReference type="Proteomes" id="UP001372834"/>
    </source>
</evidence>
<comment type="caution">
    <text evidence="2">The sequence shown here is derived from an EMBL/GenBank/DDBJ whole genome shotgun (WGS) entry which is preliminary data.</text>
</comment>
<feature type="compositionally biased region" description="Polar residues" evidence="1">
    <location>
        <begin position="704"/>
        <end position="713"/>
    </location>
</feature>
<feature type="compositionally biased region" description="Polar residues" evidence="1">
    <location>
        <begin position="376"/>
        <end position="397"/>
    </location>
</feature>
<feature type="compositionally biased region" description="Polar residues" evidence="1">
    <location>
        <begin position="247"/>
        <end position="258"/>
    </location>
</feature>
<feature type="compositionally biased region" description="Polar residues" evidence="1">
    <location>
        <begin position="537"/>
        <end position="556"/>
    </location>
</feature>
<feature type="region of interest" description="Disordered" evidence="1">
    <location>
        <begin position="701"/>
        <end position="779"/>
    </location>
</feature>
<feature type="compositionally biased region" description="Low complexity" evidence="1">
    <location>
        <begin position="955"/>
        <end position="966"/>
    </location>
</feature>
<feature type="compositionally biased region" description="Gly residues" evidence="1">
    <location>
        <begin position="366"/>
        <end position="375"/>
    </location>
</feature>
<gene>
    <name evidence="2" type="ORF">RUM43_001809</name>
</gene>
<feature type="compositionally biased region" description="Low complexity" evidence="1">
    <location>
        <begin position="835"/>
        <end position="850"/>
    </location>
</feature>
<feature type="compositionally biased region" description="Polar residues" evidence="1">
    <location>
        <begin position="583"/>
        <end position="608"/>
    </location>
</feature>
<dbReference type="Proteomes" id="UP001372834">
    <property type="component" value="Unassembled WGS sequence"/>
</dbReference>
<feature type="compositionally biased region" description="Low complexity" evidence="1">
    <location>
        <begin position="294"/>
        <end position="309"/>
    </location>
</feature>
<feature type="region of interest" description="Disordered" evidence="1">
    <location>
        <begin position="892"/>
        <end position="967"/>
    </location>
</feature>
<feature type="compositionally biased region" description="Polar residues" evidence="1">
    <location>
        <begin position="762"/>
        <end position="779"/>
    </location>
</feature>
<feature type="compositionally biased region" description="Low complexity" evidence="1">
    <location>
        <begin position="745"/>
        <end position="756"/>
    </location>
</feature>
<organism evidence="2 3">
    <name type="scientific">Polyplax serrata</name>
    <name type="common">Common mouse louse</name>
    <dbReference type="NCBI Taxonomy" id="468196"/>
    <lineage>
        <taxon>Eukaryota</taxon>
        <taxon>Metazoa</taxon>
        <taxon>Ecdysozoa</taxon>
        <taxon>Arthropoda</taxon>
        <taxon>Hexapoda</taxon>
        <taxon>Insecta</taxon>
        <taxon>Pterygota</taxon>
        <taxon>Neoptera</taxon>
        <taxon>Paraneoptera</taxon>
        <taxon>Psocodea</taxon>
        <taxon>Troctomorpha</taxon>
        <taxon>Phthiraptera</taxon>
        <taxon>Anoplura</taxon>
        <taxon>Polyplacidae</taxon>
        <taxon>Polyplax</taxon>
    </lineage>
</organism>
<feature type="region of interest" description="Disordered" evidence="1">
    <location>
        <begin position="241"/>
        <end position="564"/>
    </location>
</feature>
<feature type="compositionally biased region" description="Polar residues" evidence="1">
    <location>
        <begin position="408"/>
        <end position="418"/>
    </location>
</feature>